<keyword evidence="3" id="KW-0998">Cell outer membrane</keyword>
<evidence type="ECO:0000256" key="3">
    <source>
        <dbReference type="ARBA" id="ARBA00023237"/>
    </source>
</evidence>
<accession>A0AAW8JAZ0</accession>
<dbReference type="InterPro" id="IPR036737">
    <property type="entry name" value="OmpA-like_sf"/>
</dbReference>
<proteinExistence type="predicted"/>
<dbReference type="InterPro" id="IPR006664">
    <property type="entry name" value="OMP_bac"/>
</dbReference>
<evidence type="ECO:0000256" key="5">
    <source>
        <dbReference type="SAM" id="MobiDB-lite"/>
    </source>
</evidence>
<dbReference type="PROSITE" id="PS51123">
    <property type="entry name" value="OMPA_2"/>
    <property type="match status" value="1"/>
</dbReference>
<dbReference type="EMBL" id="JAVIDL010000017">
    <property type="protein sequence ID" value="MDQ8936078.1"/>
    <property type="molecule type" value="Genomic_DNA"/>
</dbReference>
<evidence type="ECO:0000259" key="6">
    <source>
        <dbReference type="PROSITE" id="PS51123"/>
    </source>
</evidence>
<evidence type="ECO:0000256" key="4">
    <source>
        <dbReference type="PROSITE-ProRule" id="PRU00473"/>
    </source>
</evidence>
<keyword evidence="2 4" id="KW-0472">Membrane</keyword>
<feature type="domain" description="OmpA-like" evidence="6">
    <location>
        <begin position="220"/>
        <end position="335"/>
    </location>
</feature>
<comment type="subcellular location">
    <subcellularLocation>
        <location evidence="1">Cell outer membrane</location>
    </subcellularLocation>
</comment>
<dbReference type="RefSeq" id="WP_308981546.1">
    <property type="nucleotide sequence ID" value="NZ_JAVIDL010000017.1"/>
</dbReference>
<feature type="region of interest" description="Disordered" evidence="5">
    <location>
        <begin position="305"/>
        <end position="328"/>
    </location>
</feature>
<dbReference type="SUPFAM" id="SSF103088">
    <property type="entry name" value="OmpA-like"/>
    <property type="match status" value="1"/>
</dbReference>
<dbReference type="InterPro" id="IPR050330">
    <property type="entry name" value="Bact_OuterMem_StrucFunc"/>
</dbReference>
<dbReference type="Gene3D" id="3.30.1330.60">
    <property type="entry name" value="OmpA-like domain"/>
    <property type="match status" value="1"/>
</dbReference>
<dbReference type="PANTHER" id="PTHR30329:SF21">
    <property type="entry name" value="LIPOPROTEIN YIAD-RELATED"/>
    <property type="match status" value="1"/>
</dbReference>
<organism evidence="7 8">
    <name type="scientific">Acinetobacter rudis</name>
    <dbReference type="NCBI Taxonomy" id="632955"/>
    <lineage>
        <taxon>Bacteria</taxon>
        <taxon>Pseudomonadati</taxon>
        <taxon>Pseudomonadota</taxon>
        <taxon>Gammaproteobacteria</taxon>
        <taxon>Moraxellales</taxon>
        <taxon>Moraxellaceae</taxon>
        <taxon>Acinetobacter</taxon>
    </lineage>
</organism>
<evidence type="ECO:0000313" key="7">
    <source>
        <dbReference type="EMBL" id="MDQ8936078.1"/>
    </source>
</evidence>
<dbReference type="AlphaFoldDB" id="A0AAW8JAZ0"/>
<name>A0AAW8JAZ0_9GAMM</name>
<comment type="caution">
    <text evidence="7">The sequence shown here is derived from an EMBL/GenBank/DDBJ whole genome shotgun (WGS) entry which is preliminary data.</text>
</comment>
<protein>
    <submittedName>
        <fullName evidence="7">OmpA family protein</fullName>
    </submittedName>
</protein>
<evidence type="ECO:0000313" key="8">
    <source>
        <dbReference type="Proteomes" id="UP001243844"/>
    </source>
</evidence>
<dbReference type="CDD" id="cd07185">
    <property type="entry name" value="OmpA_C-like"/>
    <property type="match status" value="1"/>
</dbReference>
<dbReference type="Proteomes" id="UP001243844">
    <property type="component" value="Unassembled WGS sequence"/>
</dbReference>
<dbReference type="PROSITE" id="PS51257">
    <property type="entry name" value="PROKAR_LIPOPROTEIN"/>
    <property type="match status" value="1"/>
</dbReference>
<dbReference type="InterPro" id="IPR006665">
    <property type="entry name" value="OmpA-like"/>
</dbReference>
<dbReference type="GO" id="GO:0009279">
    <property type="term" value="C:cell outer membrane"/>
    <property type="evidence" value="ECO:0007669"/>
    <property type="project" value="UniProtKB-SubCell"/>
</dbReference>
<dbReference type="PANTHER" id="PTHR30329">
    <property type="entry name" value="STATOR ELEMENT OF FLAGELLAR MOTOR COMPLEX"/>
    <property type="match status" value="1"/>
</dbReference>
<dbReference type="PRINTS" id="PR01023">
    <property type="entry name" value="NAFLGMOTY"/>
</dbReference>
<dbReference type="PRINTS" id="PR01021">
    <property type="entry name" value="OMPADOMAIN"/>
</dbReference>
<evidence type="ECO:0000256" key="1">
    <source>
        <dbReference type="ARBA" id="ARBA00004442"/>
    </source>
</evidence>
<dbReference type="Pfam" id="PF00691">
    <property type="entry name" value="OmpA"/>
    <property type="match status" value="1"/>
</dbReference>
<evidence type="ECO:0000256" key="2">
    <source>
        <dbReference type="ARBA" id="ARBA00023136"/>
    </source>
</evidence>
<sequence length="335" mass="36962">MATMRMCGVWLFISLSVISCSKKEPAEGVKVSEAITTETSPSSSVTATTQHDVFDLNQLPQVALEQAKFPYYSLPEGYKPSSEEQNELKKYYVAIHGQLQEVKGQFYRSAISTEGAKSFSNELIVQSFVQNMQELGASQLNDQEIPYKLYEAHQDYSEHAEANIGQKTYTYGFKNQQGNPVLIQLTLNSPVIVVIELKPVKVKMKAVQSAVNTASAMAENITELGKAVVHINFAVDQAKIESSSQAVIEQIVQLLRHDTQLKLSIEGHTDDSGKAEHNQKLSQQRAEAVRQALIAKGIEESRLRSQGFGATQPVADNTSEAGKADNRRVELVKIS</sequence>
<reference evidence="7" key="1">
    <citation type="submission" date="2023-08" db="EMBL/GenBank/DDBJ databases">
        <title>Emergence of clinically-relevant ST2 carbapenem-resistant Acinetobacter baumannii strains in hospital sewages in Zhejiang, East of China.</title>
        <authorList>
            <person name="Kaichao C."/>
            <person name="Zhang R."/>
        </authorList>
    </citation>
    <scope>NUCLEOTIDE SEQUENCE</scope>
    <source>
        <strain evidence="7">M-RB-37</strain>
    </source>
</reference>
<gene>
    <name evidence="7" type="ORF">RFH47_10085</name>
</gene>